<dbReference type="InterPro" id="IPR039424">
    <property type="entry name" value="SBP_5"/>
</dbReference>
<dbReference type="Gene3D" id="3.40.190.10">
    <property type="entry name" value="Periplasmic binding protein-like II"/>
    <property type="match status" value="1"/>
</dbReference>
<sequence length="239" mass="26483">MKRTLQPRFSPLLAFATPLPFDTSTLPFGDDGMGIKGFARSIALLSLFSSFSALAGKADDTLVYASDSEPENISPYHNDLREGVILGRLIWDNLVYRNPDNGEYQPMLATSWKQVDDTTIDFQLREGVKFHNGDPFTADDVVFTLNYVVSPESKVVTVQNVDWIKSAEKLGDYSVRLHLKKPFPPALEYLSNNVPMFPKKYFEEVGMAGFSRKPIGTGPYKVTAIATGEGVKMNRAACG</sequence>
<dbReference type="EMBL" id="RBOM01000157">
    <property type="protein sequence ID" value="RMM63962.1"/>
    <property type="molecule type" value="Genomic_DNA"/>
</dbReference>
<evidence type="ECO:0000313" key="6">
    <source>
        <dbReference type="Proteomes" id="UP000279057"/>
    </source>
</evidence>
<dbReference type="PANTHER" id="PTHR30290:SF9">
    <property type="entry name" value="OLIGOPEPTIDE-BINDING PROTEIN APPA"/>
    <property type="match status" value="1"/>
</dbReference>
<comment type="caution">
    <text evidence="5">The sequence shown here is derived from an EMBL/GenBank/DDBJ whole genome shotgun (WGS) entry which is preliminary data.</text>
</comment>
<reference evidence="5 6" key="1">
    <citation type="submission" date="2018-08" db="EMBL/GenBank/DDBJ databases">
        <title>Recombination of ecologically and evolutionarily significant loci maintains genetic cohesion in the Pseudomonas syringae species complex.</title>
        <authorList>
            <person name="Dillon M."/>
            <person name="Thakur S."/>
            <person name="Almeida R.N.D."/>
            <person name="Weir B.S."/>
            <person name="Guttman D.S."/>
        </authorList>
    </citation>
    <scope>NUCLEOTIDE SEQUENCE [LARGE SCALE GENOMIC DNA]</scope>
    <source>
        <strain evidence="5 6">ICMP 4332</strain>
    </source>
</reference>
<dbReference type="Proteomes" id="UP000279057">
    <property type="component" value="Unassembled WGS sequence"/>
</dbReference>
<organism evidence="5 6">
    <name type="scientific">Pseudomonas savastanoi pv. glycinea</name>
    <name type="common">Pseudomonas syringae pv. glycinea</name>
    <dbReference type="NCBI Taxonomy" id="318"/>
    <lineage>
        <taxon>Bacteria</taxon>
        <taxon>Pseudomonadati</taxon>
        <taxon>Pseudomonadota</taxon>
        <taxon>Gammaproteobacteria</taxon>
        <taxon>Pseudomonadales</taxon>
        <taxon>Pseudomonadaceae</taxon>
        <taxon>Pseudomonas</taxon>
    </lineage>
</organism>
<dbReference type="GO" id="GO:0015833">
    <property type="term" value="P:peptide transport"/>
    <property type="evidence" value="ECO:0007669"/>
    <property type="project" value="TreeGrafter"/>
</dbReference>
<dbReference type="GO" id="GO:1904680">
    <property type="term" value="F:peptide transmembrane transporter activity"/>
    <property type="evidence" value="ECO:0007669"/>
    <property type="project" value="TreeGrafter"/>
</dbReference>
<dbReference type="PANTHER" id="PTHR30290">
    <property type="entry name" value="PERIPLASMIC BINDING COMPONENT OF ABC TRANSPORTER"/>
    <property type="match status" value="1"/>
</dbReference>
<comment type="similarity">
    <text evidence="1">Belongs to the bacterial solute-binding protein 5 family.</text>
</comment>
<protein>
    <submittedName>
        <fullName evidence="5">Peptide ABC transporter, periplasmic peptide-binding protein</fullName>
    </submittedName>
</protein>
<feature type="domain" description="Solute-binding protein family 5" evidence="4">
    <location>
        <begin position="103"/>
        <end position="235"/>
    </location>
</feature>
<evidence type="ECO:0000256" key="2">
    <source>
        <dbReference type="ARBA" id="ARBA00022448"/>
    </source>
</evidence>
<name>A0A3M4MNG6_PSESG</name>
<dbReference type="InterPro" id="IPR023765">
    <property type="entry name" value="SBP_5_CS"/>
</dbReference>
<keyword evidence="2" id="KW-0813">Transport</keyword>
<dbReference type="AlphaFoldDB" id="A0A3M4MNG6"/>
<evidence type="ECO:0000256" key="3">
    <source>
        <dbReference type="ARBA" id="ARBA00022729"/>
    </source>
</evidence>
<dbReference type="SUPFAM" id="SSF53850">
    <property type="entry name" value="Periplasmic binding protein-like II"/>
    <property type="match status" value="1"/>
</dbReference>
<dbReference type="PROSITE" id="PS01040">
    <property type="entry name" value="SBP_BACTERIAL_5"/>
    <property type="match status" value="1"/>
</dbReference>
<evidence type="ECO:0000313" key="5">
    <source>
        <dbReference type="EMBL" id="RMM63962.1"/>
    </source>
</evidence>
<keyword evidence="3" id="KW-0732">Signal</keyword>
<feature type="non-terminal residue" evidence="5">
    <location>
        <position position="239"/>
    </location>
</feature>
<accession>A0A3M4MNG6</accession>
<gene>
    <name evidence="5" type="ORF">ALQ74_04902</name>
</gene>
<evidence type="ECO:0000259" key="4">
    <source>
        <dbReference type="Pfam" id="PF00496"/>
    </source>
</evidence>
<dbReference type="Pfam" id="PF00496">
    <property type="entry name" value="SBP_bac_5"/>
    <property type="match status" value="1"/>
</dbReference>
<evidence type="ECO:0000256" key="1">
    <source>
        <dbReference type="ARBA" id="ARBA00005695"/>
    </source>
</evidence>
<dbReference type="InterPro" id="IPR000914">
    <property type="entry name" value="SBP_5_dom"/>
</dbReference>
<proteinExistence type="inferred from homology"/>